<comment type="caution">
    <text evidence="1">The sequence shown here is derived from an EMBL/GenBank/DDBJ whole genome shotgun (WGS) entry which is preliminary data.</text>
</comment>
<proteinExistence type="predicted"/>
<reference evidence="1 2" key="1">
    <citation type="submission" date="2009-10" db="EMBL/GenBank/DDBJ databases">
        <authorList>
            <person name="Weinstock G."/>
            <person name="Sodergren E."/>
            <person name="Clifton S."/>
            <person name="Fulton L."/>
            <person name="Fulton B."/>
            <person name="Courtney L."/>
            <person name="Fronick C."/>
            <person name="Harrison M."/>
            <person name="Strong C."/>
            <person name="Farmer C."/>
            <person name="Delahaunty K."/>
            <person name="Markovic C."/>
            <person name="Hall O."/>
            <person name="Minx P."/>
            <person name="Tomlinson C."/>
            <person name="Mitreva M."/>
            <person name="Nelson J."/>
            <person name="Hou S."/>
            <person name="Wollam A."/>
            <person name="Pepin K.H."/>
            <person name="Johnson M."/>
            <person name="Bhonagiri V."/>
            <person name="Nash W.E."/>
            <person name="Warren W."/>
            <person name="Chinwalla A."/>
            <person name="Mardis E.R."/>
            <person name="Wilson R.K."/>
        </authorList>
    </citation>
    <scope>NUCLEOTIDE SEQUENCE [LARGE SCALE GENOMIC DNA]</scope>
    <source>
        <strain evidence="1 2">ATCC 23970</strain>
    </source>
</reference>
<gene>
    <name evidence="1" type="ORF">NEILACOT_03584</name>
</gene>
<sequence length="62" mass="6914">MREIFPLPHTPPRITGPALSAIPRLPAPHRALSAIRAKNRRLLYNSVLPLNLESEKTICAAY</sequence>
<evidence type="ECO:0000313" key="1">
    <source>
        <dbReference type="EMBL" id="EEZ76262.1"/>
    </source>
</evidence>
<dbReference type="Proteomes" id="UP000003843">
    <property type="component" value="Unassembled WGS sequence"/>
</dbReference>
<organism evidence="1 2">
    <name type="scientific">Neisseria lactamica ATCC 23970</name>
    <dbReference type="NCBI Taxonomy" id="546265"/>
    <lineage>
        <taxon>Bacteria</taxon>
        <taxon>Pseudomonadati</taxon>
        <taxon>Pseudomonadota</taxon>
        <taxon>Betaproteobacteria</taxon>
        <taxon>Neisseriales</taxon>
        <taxon>Neisseriaceae</taxon>
        <taxon>Neisseria</taxon>
    </lineage>
</organism>
<dbReference type="AlphaFoldDB" id="D0W7T3"/>
<dbReference type="EMBL" id="ACEQ02000006">
    <property type="protein sequence ID" value="EEZ76262.1"/>
    <property type="molecule type" value="Genomic_DNA"/>
</dbReference>
<accession>D0W7T3</accession>
<protein>
    <submittedName>
        <fullName evidence="1">Uncharacterized protein</fullName>
    </submittedName>
</protein>
<evidence type="ECO:0000313" key="2">
    <source>
        <dbReference type="Proteomes" id="UP000003843"/>
    </source>
</evidence>
<name>D0W7T3_NEILA</name>